<evidence type="ECO:0000313" key="4">
    <source>
        <dbReference type="Proteomes" id="UP001185779"/>
    </source>
</evidence>
<evidence type="ECO:0000256" key="1">
    <source>
        <dbReference type="SAM" id="MobiDB-lite"/>
    </source>
</evidence>
<organism evidence="3 5">
    <name type="scientific">Gordonia amicalis</name>
    <dbReference type="NCBI Taxonomy" id="89053"/>
    <lineage>
        <taxon>Bacteria</taxon>
        <taxon>Bacillati</taxon>
        <taxon>Actinomycetota</taxon>
        <taxon>Actinomycetes</taxon>
        <taxon>Mycobacteriales</taxon>
        <taxon>Gordoniaceae</taxon>
        <taxon>Gordonia</taxon>
    </lineage>
</organism>
<dbReference type="AlphaFoldDB" id="A0AAE4UA61"/>
<feature type="region of interest" description="Disordered" evidence="1">
    <location>
        <begin position="111"/>
        <end position="132"/>
    </location>
</feature>
<gene>
    <name evidence="2" type="ORF">R3P94_13880</name>
    <name evidence="3" type="ORF">R3Q15_20285</name>
</gene>
<dbReference type="GO" id="GO:0016874">
    <property type="term" value="F:ligase activity"/>
    <property type="evidence" value="ECO:0007669"/>
    <property type="project" value="UniProtKB-KW"/>
</dbReference>
<keyword evidence="3" id="KW-0436">Ligase</keyword>
<accession>A0AAE4UA61</accession>
<dbReference type="Proteomes" id="UP001185779">
    <property type="component" value="Unassembled WGS sequence"/>
</dbReference>
<dbReference type="InterPro" id="IPR009097">
    <property type="entry name" value="Cyclic_Pdiesterase"/>
</dbReference>
<dbReference type="GeneID" id="77172437"/>
<dbReference type="Proteomes" id="UP001185922">
    <property type="component" value="Unassembled WGS sequence"/>
</dbReference>
<evidence type="ECO:0000313" key="3">
    <source>
        <dbReference type="EMBL" id="MDV6314191.1"/>
    </source>
</evidence>
<proteinExistence type="predicted"/>
<name>A0AAE4UA61_9ACTN</name>
<reference evidence="3 4" key="1">
    <citation type="submission" date="2023-10" db="EMBL/GenBank/DDBJ databases">
        <title>Development of a sustainable strategy for remediation of hydrocarbon-contaminated territories based on the waste exchange concept.</title>
        <authorList>
            <person name="Krivoruchko A."/>
        </authorList>
    </citation>
    <scope>NUCLEOTIDE SEQUENCE</scope>
    <source>
        <strain evidence="2 4">IEGM 1266</strain>
        <strain evidence="3">IEGM 1279</strain>
    </source>
</reference>
<sequence length="192" mass="20945">MAHSIELLPDDDTDHWFRHRWAALADAGLPSAQRIRSDTNRPHVTLLAARHIATAADVALGPAAQRLPLNCIIGAPIVFGHGSRHTLALLVVPSTELLSLHAQVARTVREHTAHRDEDVEDDGPTPSTFAHVDPGAWTPHITLARRLSFTQVGEALGTLESLGKPDRICTFTALRRWDPDARTEHVVAGRAC</sequence>
<dbReference type="SUPFAM" id="SSF55144">
    <property type="entry name" value="LigT-like"/>
    <property type="match status" value="1"/>
</dbReference>
<evidence type="ECO:0000313" key="5">
    <source>
        <dbReference type="Proteomes" id="UP001185922"/>
    </source>
</evidence>
<keyword evidence="4" id="KW-1185">Reference proteome</keyword>
<dbReference type="Gene3D" id="3.90.1140.10">
    <property type="entry name" value="Cyclic phosphodiesterase"/>
    <property type="match status" value="1"/>
</dbReference>
<comment type="caution">
    <text evidence="3">The sequence shown here is derived from an EMBL/GenBank/DDBJ whole genome shotgun (WGS) entry which is preliminary data.</text>
</comment>
<dbReference type="EMBL" id="JAWLKI010000014">
    <property type="protein sequence ID" value="MDV6308392.1"/>
    <property type="molecule type" value="Genomic_DNA"/>
</dbReference>
<dbReference type="RefSeq" id="WP_024498723.1">
    <property type="nucleotide sequence ID" value="NZ_CP091855.1"/>
</dbReference>
<evidence type="ECO:0000313" key="2">
    <source>
        <dbReference type="EMBL" id="MDV6308392.1"/>
    </source>
</evidence>
<dbReference type="Pfam" id="PF13563">
    <property type="entry name" value="2_5_RNA_ligase2"/>
    <property type="match status" value="1"/>
</dbReference>
<protein>
    <submittedName>
        <fullName evidence="3">2'-5' RNA ligase family protein</fullName>
    </submittedName>
</protein>
<dbReference type="EMBL" id="JAWLKH010000028">
    <property type="protein sequence ID" value="MDV6314191.1"/>
    <property type="molecule type" value="Genomic_DNA"/>
</dbReference>